<dbReference type="AlphaFoldDB" id="A0A5C3KK26"/>
<dbReference type="OrthoDB" id="2958007at2759"/>
<keyword evidence="1" id="KW-0812">Transmembrane</keyword>
<evidence type="ECO:0000256" key="1">
    <source>
        <dbReference type="SAM" id="Phobius"/>
    </source>
</evidence>
<feature type="domain" description="DUF6533" evidence="2">
    <location>
        <begin position="24"/>
        <end position="66"/>
    </location>
</feature>
<organism evidence="3 4">
    <name type="scientific">Coprinopsis marcescibilis</name>
    <name type="common">Agaric fungus</name>
    <name type="synonym">Psathyrella marcescibilis</name>
    <dbReference type="NCBI Taxonomy" id="230819"/>
    <lineage>
        <taxon>Eukaryota</taxon>
        <taxon>Fungi</taxon>
        <taxon>Dikarya</taxon>
        <taxon>Basidiomycota</taxon>
        <taxon>Agaricomycotina</taxon>
        <taxon>Agaricomycetes</taxon>
        <taxon>Agaricomycetidae</taxon>
        <taxon>Agaricales</taxon>
        <taxon>Agaricineae</taxon>
        <taxon>Psathyrellaceae</taxon>
        <taxon>Coprinopsis</taxon>
    </lineage>
</organism>
<dbReference type="Proteomes" id="UP000307440">
    <property type="component" value="Unassembled WGS sequence"/>
</dbReference>
<evidence type="ECO:0000259" key="2">
    <source>
        <dbReference type="Pfam" id="PF20151"/>
    </source>
</evidence>
<feature type="transmembrane region" description="Helical" evidence="1">
    <location>
        <begin position="121"/>
        <end position="145"/>
    </location>
</feature>
<keyword evidence="1" id="KW-0472">Membrane</keyword>
<feature type="transmembrane region" description="Helical" evidence="1">
    <location>
        <begin position="12"/>
        <end position="35"/>
    </location>
</feature>
<evidence type="ECO:0000313" key="4">
    <source>
        <dbReference type="Proteomes" id="UP000307440"/>
    </source>
</evidence>
<keyword evidence="4" id="KW-1185">Reference proteome</keyword>
<keyword evidence="1" id="KW-1133">Transmembrane helix</keyword>
<proteinExistence type="predicted"/>
<dbReference type="Pfam" id="PF20151">
    <property type="entry name" value="DUF6533"/>
    <property type="match status" value="1"/>
</dbReference>
<gene>
    <name evidence="3" type="ORF">FA15DRAFT_673391</name>
</gene>
<name>A0A5C3KK26_COPMA</name>
<feature type="transmembrane region" description="Helical" evidence="1">
    <location>
        <begin position="55"/>
        <end position="75"/>
    </location>
</feature>
<feature type="transmembrane region" description="Helical" evidence="1">
    <location>
        <begin position="87"/>
        <end position="109"/>
    </location>
</feature>
<accession>A0A5C3KK26</accession>
<dbReference type="EMBL" id="ML210296">
    <property type="protein sequence ID" value="TFK20546.1"/>
    <property type="molecule type" value="Genomic_DNA"/>
</dbReference>
<protein>
    <recommendedName>
        <fullName evidence="2">DUF6533 domain-containing protein</fullName>
    </recommendedName>
</protein>
<dbReference type="InterPro" id="IPR045340">
    <property type="entry name" value="DUF6533"/>
</dbReference>
<sequence>MLEIGGVSVEDHLWGGRIMVDLPLACWVILLLEYLDTFRLEVELIWPAKWGLVKLLYVLDRFLPFVILPFVGFYNITANPSSDFCRILFAIPCMGIIACIFIAEAILYLRVFALSGRSRTILVVILINGIVVVATCCALLARYIALATWDIPRPPGVSGCKGTFTDGKLVMIGYGTTLYSGILVAVLCVYFGIRLYWSRRPGRIITIFYRDGTMYFIALSVMSITNVVIAANLPTGFRFLMAPFQGVLTSSLSIRMVLRLRQGAREDMGLTTVKVPDIEFTPETSGIAMDVPRTRLGA</sequence>
<reference evidence="3 4" key="1">
    <citation type="journal article" date="2019" name="Nat. Ecol. Evol.">
        <title>Megaphylogeny resolves global patterns of mushroom evolution.</title>
        <authorList>
            <person name="Varga T."/>
            <person name="Krizsan K."/>
            <person name="Foldi C."/>
            <person name="Dima B."/>
            <person name="Sanchez-Garcia M."/>
            <person name="Sanchez-Ramirez S."/>
            <person name="Szollosi G.J."/>
            <person name="Szarkandi J.G."/>
            <person name="Papp V."/>
            <person name="Albert L."/>
            <person name="Andreopoulos W."/>
            <person name="Angelini C."/>
            <person name="Antonin V."/>
            <person name="Barry K.W."/>
            <person name="Bougher N.L."/>
            <person name="Buchanan P."/>
            <person name="Buyck B."/>
            <person name="Bense V."/>
            <person name="Catcheside P."/>
            <person name="Chovatia M."/>
            <person name="Cooper J."/>
            <person name="Damon W."/>
            <person name="Desjardin D."/>
            <person name="Finy P."/>
            <person name="Geml J."/>
            <person name="Haridas S."/>
            <person name="Hughes K."/>
            <person name="Justo A."/>
            <person name="Karasinski D."/>
            <person name="Kautmanova I."/>
            <person name="Kiss B."/>
            <person name="Kocsube S."/>
            <person name="Kotiranta H."/>
            <person name="LaButti K.M."/>
            <person name="Lechner B.E."/>
            <person name="Liimatainen K."/>
            <person name="Lipzen A."/>
            <person name="Lukacs Z."/>
            <person name="Mihaltcheva S."/>
            <person name="Morgado L.N."/>
            <person name="Niskanen T."/>
            <person name="Noordeloos M.E."/>
            <person name="Ohm R.A."/>
            <person name="Ortiz-Santana B."/>
            <person name="Ovrebo C."/>
            <person name="Racz N."/>
            <person name="Riley R."/>
            <person name="Savchenko A."/>
            <person name="Shiryaev A."/>
            <person name="Soop K."/>
            <person name="Spirin V."/>
            <person name="Szebenyi C."/>
            <person name="Tomsovsky M."/>
            <person name="Tulloss R.E."/>
            <person name="Uehling J."/>
            <person name="Grigoriev I.V."/>
            <person name="Vagvolgyi C."/>
            <person name="Papp T."/>
            <person name="Martin F.M."/>
            <person name="Miettinen O."/>
            <person name="Hibbett D.S."/>
            <person name="Nagy L.G."/>
        </authorList>
    </citation>
    <scope>NUCLEOTIDE SEQUENCE [LARGE SCALE GENOMIC DNA]</scope>
    <source>
        <strain evidence="3 4">CBS 121175</strain>
    </source>
</reference>
<feature type="transmembrane region" description="Helical" evidence="1">
    <location>
        <begin position="171"/>
        <end position="193"/>
    </location>
</feature>
<feature type="transmembrane region" description="Helical" evidence="1">
    <location>
        <begin position="214"/>
        <end position="233"/>
    </location>
</feature>
<evidence type="ECO:0000313" key="3">
    <source>
        <dbReference type="EMBL" id="TFK20546.1"/>
    </source>
</evidence>